<keyword evidence="2" id="KW-1133">Transmembrane helix</keyword>
<dbReference type="PANTHER" id="PTHR32305">
    <property type="match status" value="1"/>
</dbReference>
<dbReference type="Gene3D" id="2.180.10.10">
    <property type="entry name" value="RHS repeat-associated core"/>
    <property type="match status" value="2"/>
</dbReference>
<keyword evidence="2" id="KW-0812">Transmembrane</keyword>
<feature type="region of interest" description="Disordered" evidence="1">
    <location>
        <begin position="1344"/>
        <end position="1388"/>
    </location>
</feature>
<accession>A0A362X4J1</accession>
<dbReference type="PANTHER" id="PTHR32305:SF15">
    <property type="entry name" value="PROTEIN RHSA-RELATED"/>
    <property type="match status" value="1"/>
</dbReference>
<dbReference type="Proteomes" id="UP000251545">
    <property type="component" value="Unassembled WGS sequence"/>
</dbReference>
<evidence type="ECO:0000313" key="5">
    <source>
        <dbReference type="Proteomes" id="UP000251545"/>
    </source>
</evidence>
<feature type="domain" description="DUF6443" evidence="3">
    <location>
        <begin position="124"/>
        <end position="262"/>
    </location>
</feature>
<evidence type="ECO:0000313" key="4">
    <source>
        <dbReference type="EMBL" id="PQV44583.1"/>
    </source>
</evidence>
<comment type="caution">
    <text evidence="4">The sequence shown here is derived from an EMBL/GenBank/DDBJ whole genome shotgun (WGS) entry which is preliminary data.</text>
</comment>
<feature type="transmembrane region" description="Helical" evidence="2">
    <location>
        <begin position="12"/>
        <end position="35"/>
    </location>
</feature>
<feature type="region of interest" description="Disordered" evidence="1">
    <location>
        <begin position="1318"/>
        <end position="1337"/>
    </location>
</feature>
<dbReference type="InterPro" id="IPR045619">
    <property type="entry name" value="DUF6443"/>
</dbReference>
<dbReference type="InterPro" id="IPR050708">
    <property type="entry name" value="T6SS_VgrG/RHS"/>
</dbReference>
<keyword evidence="2" id="KW-0472">Membrane</keyword>
<evidence type="ECO:0000256" key="2">
    <source>
        <dbReference type="SAM" id="Phobius"/>
    </source>
</evidence>
<feature type="compositionally biased region" description="Basic and acidic residues" evidence="1">
    <location>
        <begin position="1365"/>
        <end position="1375"/>
    </location>
</feature>
<evidence type="ECO:0000256" key="1">
    <source>
        <dbReference type="SAM" id="MobiDB-lite"/>
    </source>
</evidence>
<dbReference type="EMBL" id="PVEO01000021">
    <property type="protein sequence ID" value="PQV44583.1"/>
    <property type="molecule type" value="Genomic_DNA"/>
</dbReference>
<sequence length="1414" mass="157163">MIQAISKILDKKVVYTIALIITMGQFCTLSAQVGLQNVQALSTHRYQFNNALIQKAPNWLIVGGTEVLSGSSGTNYYVDVQWGGPGAGSVTFKNKSTVKGTLNVTIQGSSPPPSNPTDQNYIKNSTYRVPTTTGSVLNDEKIESVSYFDGLGRPIQNIGIRAGGNSEDIVTHIEYDDYGRQDKGYLPYAEASTDGIYRTDAASIVTSYYTSKFPGDINALSPNPYSQKELEASPLSRVQKQAAPGEDWKLGSGHEIEFGYQTNTGGTEVRKYKVNITESTSSNIKVYSPSLVDNGYYTIHTLYKTITKDENHDGTASKLHTTEEFKDKQGRVVLKRTYALVGSSATAHDTYYVYDDYGNLTYVIPPKVDTSNGVSSTELSELCYQYEYDSRNRLVEKQIPGKGREYIMYNELDQPIITQDANLRAQGKWLFTAYDSFGRVSYTGKVYRPSWARSTMQNHINTGSYLQFTNKLSSSIDINGINIYYPKCFTNTIYIAETAIEILTINYYDNYTFDGFTIMPTAIDGQTVINYNNASGTQKLTKGLATGSKVRVLDSNPVKWITTITGYDIKGRPIYVKSDNQYLETTDIVKSKLDFTGAVEKTETSHDRGMQDGFKDLVYVSVNGNEITKTTNSNAWNGGIATNGSFSGDGYIEFTVEKNYQRLMLGLSSDNSSASYNTIDFAIYNNSNGYYYIYESGSYKGIFGTYKRGDQFRVERIGSTIYYKKNGVVFYTSAISSSGTLIGDGSIHNYQNKIKNLRMIDKEITIDTEDLFFYDHMGRFTKQTQELNDTNALEVISENHYDELGQLESKGVGGSSTNANRLQDVDYKYNIRGWLKQINNPYNLGTDLFSFGINYNTKDHGGTELYNGNIAETEWKTANDNSLRWYRYAYDALNRIKSGVANSSNYNLTDVDYDKNGNITFLERRGHTNINGSGVVTNYGVMDKLDYNYYPSSNQLQNVQELTGGNSTYGFVNGSTSLTEYTYDSNGNMLRDYNKGISSNITYNHLNLPTNVPLSGGNISYIYDATGVKLKKTVSTGAITEYAGNYVYQDGSLKFFNHPEGYVDVNGSSFSYAYQYKDHLGNVRLSYKDANGDGFIATSEILEENNYYPFGLRHKGYNTNVTSTNIALKYKFGGKEMNDELGLDWYDFGARNYDASLGRWMNIDPLAEKMRRFSPYNYAFNNPIYFIDPDGMAPTDEWDKLANGDLVWKSNKGGDTTDYVNNVDENGNVTSTDTYEVESSETECSSCVQDIEFKSPGSRVTLKRGSSDTVEAMSILDVGSEMADKLITAGSAKLGVNPAVATVLAIIVNPKKAYKKLKKASTKGKNKGSLSSTKDAVTDAKSKIGLDKTETLPKSNGKFGSPQRGDSKKGYRLDPAHPNAKPGSAEEYPHVNYWDYTNGKRGKGGVSGAVPIKE</sequence>
<dbReference type="Pfam" id="PF20041">
    <property type="entry name" value="DUF6443"/>
    <property type="match status" value="1"/>
</dbReference>
<organism evidence="4 5">
    <name type="scientific">Jejuia pallidilutea</name>
    <dbReference type="NCBI Taxonomy" id="504487"/>
    <lineage>
        <taxon>Bacteria</taxon>
        <taxon>Pseudomonadati</taxon>
        <taxon>Bacteroidota</taxon>
        <taxon>Flavobacteriia</taxon>
        <taxon>Flavobacteriales</taxon>
        <taxon>Flavobacteriaceae</taxon>
        <taxon>Jejuia</taxon>
    </lineage>
</organism>
<name>A0A362X4J1_9FLAO</name>
<gene>
    <name evidence="4" type="ORF">CLV33_1213</name>
</gene>
<evidence type="ECO:0000259" key="3">
    <source>
        <dbReference type="Pfam" id="PF20041"/>
    </source>
</evidence>
<reference evidence="4 5" key="1">
    <citation type="submission" date="2018-02" db="EMBL/GenBank/DDBJ databases">
        <title>Genomic Encyclopedia of Archaeal and Bacterial Type Strains, Phase II (KMG-II): from individual species to whole genera.</title>
        <authorList>
            <person name="Goeker M."/>
        </authorList>
    </citation>
    <scope>NUCLEOTIDE SEQUENCE [LARGE SCALE GENOMIC DNA]</scope>
    <source>
        <strain evidence="4 5">DSM 21165</strain>
    </source>
</reference>
<protein>
    <submittedName>
        <fullName evidence="4">RHS repeat-associated protein</fullName>
    </submittedName>
</protein>
<dbReference type="RefSeq" id="WP_105474918.1">
    <property type="nucleotide sequence ID" value="NZ_PVEO01000021.1"/>
</dbReference>
<proteinExistence type="predicted"/>